<comment type="caution">
    <text evidence="1">The sequence shown here is derived from an EMBL/GenBank/DDBJ whole genome shotgun (WGS) entry which is preliminary data.</text>
</comment>
<dbReference type="EMBL" id="JEOB01000004">
    <property type="protein sequence ID" value="EXM38519.1"/>
    <property type="molecule type" value="Genomic_DNA"/>
</dbReference>
<evidence type="ECO:0000313" key="1">
    <source>
        <dbReference type="EMBL" id="EXM38519.1"/>
    </source>
</evidence>
<dbReference type="PATRIC" id="fig|1341156.4.peg.2539"/>
<dbReference type="AlphaFoldDB" id="A0A011UD49"/>
<evidence type="ECO:0000313" key="2">
    <source>
        <dbReference type="Proteomes" id="UP000021369"/>
    </source>
</evidence>
<sequence length="246" mass="26782">MSKANNTNTTDNTNTTATELTALPDFASALARLSENTGTVSVVLDIKSQKALIEENAPDNWDEFKAYLASVNYCLTPTKRILCDVGGMTAADYTRLTGYLDTMRYTLTDWVSCQRRLDTPNIPKAKKKEIAVLCENAQRSVYAALKGIKVLLGINIKATPSDCQWLASRCITVKYRDRTNIKLGYTLSVVGSMTILSNIFKLVSAQADAQTALENAQAALIKRKGEGIKTAIAEITALPDSTDSAQ</sequence>
<proteinExistence type="predicted"/>
<dbReference type="Proteomes" id="UP000021369">
    <property type="component" value="Unassembled WGS sequence"/>
</dbReference>
<keyword evidence="2" id="KW-1185">Reference proteome</keyword>
<name>A0A011UD49_RUMAL</name>
<gene>
    <name evidence="1" type="ORF">RASY3_14405</name>
</gene>
<reference evidence="1 2" key="1">
    <citation type="submission" date="2013-06" db="EMBL/GenBank/DDBJ databases">
        <title>Rumen cellulosomics: divergent fiber-degrading strategies revealed by comparative genome-wide analysis of six Ruminococcal strains.</title>
        <authorList>
            <person name="Dassa B."/>
            <person name="Borovok I."/>
            <person name="Lamed R."/>
            <person name="Flint H."/>
            <person name="Yeoman C.J."/>
            <person name="White B."/>
            <person name="Bayer E.A."/>
        </authorList>
    </citation>
    <scope>NUCLEOTIDE SEQUENCE [LARGE SCALE GENOMIC DNA]</scope>
    <source>
        <strain evidence="1 2">SY3</strain>
    </source>
</reference>
<protein>
    <submittedName>
        <fullName evidence="1">Uncharacterized protein</fullName>
    </submittedName>
</protein>
<dbReference type="RefSeq" id="WP_037289315.1">
    <property type="nucleotide sequence ID" value="NZ_JEOB01000004.1"/>
</dbReference>
<accession>A0A011UD49</accession>
<organism evidence="1 2">
    <name type="scientific">Ruminococcus albus SY3</name>
    <dbReference type="NCBI Taxonomy" id="1341156"/>
    <lineage>
        <taxon>Bacteria</taxon>
        <taxon>Bacillati</taxon>
        <taxon>Bacillota</taxon>
        <taxon>Clostridia</taxon>
        <taxon>Eubacteriales</taxon>
        <taxon>Oscillospiraceae</taxon>
        <taxon>Ruminococcus</taxon>
    </lineage>
</organism>